<protein>
    <submittedName>
        <fullName evidence="1">Uncharacterized protein</fullName>
    </submittedName>
</protein>
<sequence>MRSSDEQHLIALLESAIVTPLHIDNLRRLRDLDTVSPSDFVDLDTADYMDEIQRLRKSVIEYVGTDQYVAVAENGMRHISANDG</sequence>
<organism evidence="1 2">
    <name type="scientific">Rhodopirellula baltica SWK14</name>
    <dbReference type="NCBI Taxonomy" id="993516"/>
    <lineage>
        <taxon>Bacteria</taxon>
        <taxon>Pseudomonadati</taxon>
        <taxon>Planctomycetota</taxon>
        <taxon>Planctomycetia</taxon>
        <taxon>Pirellulales</taxon>
        <taxon>Pirellulaceae</taxon>
        <taxon>Rhodopirellula</taxon>
    </lineage>
</organism>
<comment type="caution">
    <text evidence="1">The sequence shown here is derived from an EMBL/GenBank/DDBJ whole genome shotgun (WGS) entry which is preliminary data.</text>
</comment>
<proteinExistence type="predicted"/>
<name>L7CQ94_RHOBT</name>
<accession>L7CQ94</accession>
<dbReference type="PATRIC" id="fig|993516.3.peg.973"/>
<dbReference type="AlphaFoldDB" id="L7CQ94"/>
<evidence type="ECO:0000313" key="2">
    <source>
        <dbReference type="Proteomes" id="UP000010959"/>
    </source>
</evidence>
<reference evidence="1 2" key="1">
    <citation type="journal article" date="2013" name="Mar. Genomics">
        <title>Expression of sulfatases in Rhodopirellula baltica and the diversity of sulfatases in the genus Rhodopirellula.</title>
        <authorList>
            <person name="Wegner C.E."/>
            <person name="Richter-Heitmann T."/>
            <person name="Klindworth A."/>
            <person name="Klockow C."/>
            <person name="Richter M."/>
            <person name="Achstetter T."/>
            <person name="Glockner F.O."/>
            <person name="Harder J."/>
        </authorList>
    </citation>
    <scope>NUCLEOTIDE SEQUENCE [LARGE SCALE GENOMIC DNA]</scope>
    <source>
        <strain evidence="1 2">SWK14</strain>
    </source>
</reference>
<evidence type="ECO:0000313" key="1">
    <source>
        <dbReference type="EMBL" id="ELP35251.1"/>
    </source>
</evidence>
<dbReference type="EMBL" id="AMWG01000020">
    <property type="protein sequence ID" value="ELP35251.1"/>
    <property type="molecule type" value="Genomic_DNA"/>
</dbReference>
<dbReference type="Proteomes" id="UP000010959">
    <property type="component" value="Unassembled WGS sequence"/>
</dbReference>
<gene>
    <name evidence="1" type="ORF">RBSWK_00919</name>
</gene>